<dbReference type="RefSeq" id="WP_088772371.1">
    <property type="nucleotide sequence ID" value="NZ_AP023082.1"/>
</dbReference>
<evidence type="ECO:0000313" key="2">
    <source>
        <dbReference type="EMBL" id="ASG67852.1"/>
    </source>
</evidence>
<dbReference type="EMBL" id="CP022132">
    <property type="protein sequence ID" value="ASG67852.1"/>
    <property type="molecule type" value="Genomic_DNA"/>
</dbReference>
<dbReference type="PROSITE" id="PS50931">
    <property type="entry name" value="HTH_LYSR"/>
    <property type="match status" value="1"/>
</dbReference>
<dbReference type="PANTHER" id="PTHR30419:SF30">
    <property type="entry name" value="LYSR FAMILY TRANSCRIPTIONAL REGULATOR"/>
    <property type="match status" value="1"/>
</dbReference>
<dbReference type="Gene3D" id="1.10.10.10">
    <property type="entry name" value="Winged helix-like DNA-binding domain superfamily/Winged helix DNA-binding domain"/>
    <property type="match status" value="1"/>
</dbReference>
<reference evidence="2 3" key="1">
    <citation type="submission" date="2017-06" db="EMBL/GenBank/DDBJ databases">
        <title>Complete genome of Francisella halioticida.</title>
        <authorList>
            <person name="Sjodin A."/>
        </authorList>
    </citation>
    <scope>NUCLEOTIDE SEQUENCE [LARGE SCALE GENOMIC DNA]</scope>
    <source>
        <strain evidence="2 3">DSM 23729</strain>
    </source>
</reference>
<dbReference type="InterPro" id="IPR000847">
    <property type="entry name" value="LysR_HTH_N"/>
</dbReference>
<protein>
    <recommendedName>
        <fullName evidence="1">HTH lysR-type domain-containing protein</fullName>
    </recommendedName>
</protein>
<sequence>MQITIKQLKVFVEVAKKNSISEGAKHCFISQSAASISLSQLEKILKIKLFDRNKNGLSLNSNGKALFKKAIEIIKNLMNLNCLKHLLRIYKEIY</sequence>
<dbReference type="PANTHER" id="PTHR30419">
    <property type="entry name" value="HTH-TYPE TRANSCRIPTIONAL REGULATOR YBHD"/>
    <property type="match status" value="1"/>
</dbReference>
<gene>
    <name evidence="2" type="ORF">CDV26_05130</name>
</gene>
<dbReference type="Pfam" id="PF00126">
    <property type="entry name" value="HTH_1"/>
    <property type="match status" value="1"/>
</dbReference>
<name>A0ABN5B071_9GAMM</name>
<evidence type="ECO:0000313" key="3">
    <source>
        <dbReference type="Proteomes" id="UP000249910"/>
    </source>
</evidence>
<keyword evidence="3" id="KW-1185">Reference proteome</keyword>
<proteinExistence type="predicted"/>
<accession>A0ABN5B071</accession>
<dbReference type="InterPro" id="IPR036390">
    <property type="entry name" value="WH_DNA-bd_sf"/>
</dbReference>
<dbReference type="Proteomes" id="UP000249910">
    <property type="component" value="Chromosome"/>
</dbReference>
<evidence type="ECO:0000259" key="1">
    <source>
        <dbReference type="PROSITE" id="PS50931"/>
    </source>
</evidence>
<dbReference type="InterPro" id="IPR036388">
    <property type="entry name" value="WH-like_DNA-bd_sf"/>
</dbReference>
<feature type="domain" description="HTH lysR-type" evidence="1">
    <location>
        <begin position="3"/>
        <end position="60"/>
    </location>
</feature>
<organism evidence="2 3">
    <name type="scientific">Francisella halioticida</name>
    <dbReference type="NCBI Taxonomy" id="549298"/>
    <lineage>
        <taxon>Bacteria</taxon>
        <taxon>Pseudomonadati</taxon>
        <taxon>Pseudomonadota</taxon>
        <taxon>Gammaproteobacteria</taxon>
        <taxon>Thiotrichales</taxon>
        <taxon>Francisellaceae</taxon>
        <taxon>Francisella</taxon>
    </lineage>
</organism>
<dbReference type="InterPro" id="IPR050950">
    <property type="entry name" value="HTH-type_LysR_regulators"/>
</dbReference>
<dbReference type="SUPFAM" id="SSF46785">
    <property type="entry name" value="Winged helix' DNA-binding domain"/>
    <property type="match status" value="1"/>
</dbReference>